<evidence type="ECO:0000259" key="6">
    <source>
        <dbReference type="Pfam" id="PF04091"/>
    </source>
</evidence>
<dbReference type="RefSeq" id="XP_033591225.1">
    <property type="nucleotide sequence ID" value="XM_033730990.1"/>
</dbReference>
<dbReference type="OrthoDB" id="10267033at2759"/>
<comment type="function">
    <text evidence="5">Component of the exocyst complex involved in the docking of exocytic vesicles with fusion sites on the plasma membrane.</text>
</comment>
<feature type="domain" description="Exocyst complex component EXOC6/Sec15 N-terminal" evidence="7">
    <location>
        <begin position="54"/>
        <end position="222"/>
    </location>
</feature>
<dbReference type="InterPro" id="IPR042045">
    <property type="entry name" value="EXOC6/Sec15_C_dom1"/>
</dbReference>
<dbReference type="GO" id="GO:0016020">
    <property type="term" value="C:membrane"/>
    <property type="evidence" value="ECO:0007669"/>
    <property type="project" value="TreeGrafter"/>
</dbReference>
<dbReference type="GO" id="GO:0006886">
    <property type="term" value="P:intracellular protein transport"/>
    <property type="evidence" value="ECO:0007669"/>
    <property type="project" value="InterPro"/>
</dbReference>
<dbReference type="PIRSF" id="PIRSF025007">
    <property type="entry name" value="Sec15"/>
    <property type="match status" value="1"/>
</dbReference>
<name>A0A6A6PY13_9PEZI</name>
<feature type="domain" description="Exocyst complex subunit EXOC6/Sec15 C-terminal" evidence="6">
    <location>
        <begin position="404"/>
        <end position="754"/>
    </location>
</feature>
<protein>
    <recommendedName>
        <fullName evidence="5">Exocyst complex component SEC15</fullName>
    </recommendedName>
</protein>
<evidence type="ECO:0000256" key="2">
    <source>
        <dbReference type="ARBA" id="ARBA00022448"/>
    </source>
</evidence>
<dbReference type="InterPro" id="IPR042044">
    <property type="entry name" value="EXOC6PINT-1/Sec15/Tip20_C_dom2"/>
</dbReference>
<sequence length="808" mass="90583">MPGLIASGEPHDDLTGAVQQIILSSSESDYLDQLIPLLKNAHTQTQVTPLIQALNHVSADREAEIQRICNTNHQEFINSVNQLQSVREGTVSLTSEIMELSRSIEATTEKLAEQKKALVDSRGVRQNIDDTTQALKDCLEVLRLANQVYDLLSKKSHYAALRALDELQNVHLREVTRYKIAELIERSVPATQRLIAEAVMTDLNTWLYRIRESSQFLGEVAFYHTEMRRDRQKKRQETDEYLGSFKINSAVELVADEEDEEDVLNNEAVQVDFSPLFECLHIHDNLGQMDKFRADYAATRRRQKDLLIPQSLDLLDEESDGLSSLLEGIAGFAIVEKATMDKTENFRAQADVDELWESMCQSAISLISVALDKVENDEKLLKVKGVIALFIQTMDSWGYSVNSLDGLLLTLFEKYAGLLKKRFSDDFQEILTTDDYMPMPINDAEEYTKVVNVSWYTPPEGQEDPQSLTYPCILPFSQMYPLVCIDIRNFLNQIYLFSDDHFKHATIIDSTLRQSLDELLVEKVCRSLLERLNTQYPGQIIQILTNLDHFELACKDLEGLLVEARSTSSAAGAITLAATKEFRAAKTKAEKRLFALINSKIDALINTAEFSWTLPDSGPQEVSDYMQELTQYLAITMSSVLLGLPEQIKEQIYTDALGYINKGILTMPLDPAVVRISAASAEAYALDVQHLVQFVENLPEGKPELLGSLEELRQTSDLMRLAAAGNGEDFFDTSKSAQRFGKVDKIKGAELLEKVEVKKSSDMPRSPTFAAGEGGGSSGFAFNNLARHAAQGSSLADRLGRFAQRDRS</sequence>
<dbReference type="InterPro" id="IPR048359">
    <property type="entry name" value="EXOC6_Sec15_N"/>
</dbReference>
<dbReference type="FunFam" id="1.10.357.30:FF:000004">
    <property type="entry name" value="Exocyst complex component SEC15"/>
    <property type="match status" value="1"/>
</dbReference>
<dbReference type="GeneID" id="54471992"/>
<organism evidence="8 9">
    <name type="scientific">Neohortaea acidophila</name>
    <dbReference type="NCBI Taxonomy" id="245834"/>
    <lineage>
        <taxon>Eukaryota</taxon>
        <taxon>Fungi</taxon>
        <taxon>Dikarya</taxon>
        <taxon>Ascomycota</taxon>
        <taxon>Pezizomycotina</taxon>
        <taxon>Dothideomycetes</taxon>
        <taxon>Dothideomycetidae</taxon>
        <taxon>Mycosphaerellales</taxon>
        <taxon>Teratosphaeriaceae</taxon>
        <taxon>Neohortaea</taxon>
    </lineage>
</organism>
<proteinExistence type="inferred from homology"/>
<evidence type="ECO:0000256" key="1">
    <source>
        <dbReference type="ARBA" id="ARBA00007944"/>
    </source>
</evidence>
<evidence type="ECO:0000313" key="8">
    <source>
        <dbReference type="EMBL" id="KAF2484656.1"/>
    </source>
</evidence>
<keyword evidence="2 5" id="KW-0813">Transport</keyword>
<dbReference type="Gene3D" id="1.10.357.30">
    <property type="entry name" value="Exocyst complex subunit Sec15 C-terminal domain, N-terminal subdomain"/>
    <property type="match status" value="1"/>
</dbReference>
<evidence type="ECO:0000256" key="5">
    <source>
        <dbReference type="PIRNR" id="PIRNR025007"/>
    </source>
</evidence>
<dbReference type="PANTHER" id="PTHR12702">
    <property type="entry name" value="SEC15"/>
    <property type="match status" value="1"/>
</dbReference>
<dbReference type="InterPro" id="IPR046361">
    <property type="entry name" value="EXOC6/Sec15_C"/>
</dbReference>
<evidence type="ECO:0000256" key="3">
    <source>
        <dbReference type="ARBA" id="ARBA00022483"/>
    </source>
</evidence>
<reference evidence="8" key="1">
    <citation type="journal article" date="2020" name="Stud. Mycol.">
        <title>101 Dothideomycetes genomes: a test case for predicting lifestyles and emergence of pathogens.</title>
        <authorList>
            <person name="Haridas S."/>
            <person name="Albert R."/>
            <person name="Binder M."/>
            <person name="Bloem J."/>
            <person name="Labutti K."/>
            <person name="Salamov A."/>
            <person name="Andreopoulos B."/>
            <person name="Baker S."/>
            <person name="Barry K."/>
            <person name="Bills G."/>
            <person name="Bluhm B."/>
            <person name="Cannon C."/>
            <person name="Castanera R."/>
            <person name="Culley D."/>
            <person name="Daum C."/>
            <person name="Ezra D."/>
            <person name="Gonzalez J."/>
            <person name="Henrissat B."/>
            <person name="Kuo A."/>
            <person name="Liang C."/>
            <person name="Lipzen A."/>
            <person name="Lutzoni F."/>
            <person name="Magnuson J."/>
            <person name="Mondo S."/>
            <person name="Nolan M."/>
            <person name="Ohm R."/>
            <person name="Pangilinan J."/>
            <person name="Park H.-J."/>
            <person name="Ramirez L."/>
            <person name="Alfaro M."/>
            <person name="Sun H."/>
            <person name="Tritt A."/>
            <person name="Yoshinaga Y."/>
            <person name="Zwiers L.-H."/>
            <person name="Turgeon B."/>
            <person name="Goodwin S."/>
            <person name="Spatafora J."/>
            <person name="Crous P."/>
            <person name="Grigoriev I."/>
        </authorList>
    </citation>
    <scope>NUCLEOTIDE SEQUENCE</scope>
    <source>
        <strain evidence="8">CBS 113389</strain>
    </source>
</reference>
<gene>
    <name evidence="8" type="ORF">BDY17DRAFT_249551</name>
</gene>
<dbReference type="EMBL" id="MU001634">
    <property type="protein sequence ID" value="KAF2484656.1"/>
    <property type="molecule type" value="Genomic_DNA"/>
</dbReference>
<keyword evidence="3 5" id="KW-0268">Exocytosis</keyword>
<dbReference type="InterPro" id="IPR007225">
    <property type="entry name" value="EXOC6/Sec15"/>
</dbReference>
<dbReference type="Pfam" id="PF20651">
    <property type="entry name" value="EXOC6_Sec15_N"/>
    <property type="match status" value="1"/>
</dbReference>
<dbReference type="Gene3D" id="1.20.58.670">
    <property type="entry name" value="Dsl1p vesicle tethering complex, Tip20p subunit, domain D"/>
    <property type="match status" value="1"/>
</dbReference>
<evidence type="ECO:0000313" key="9">
    <source>
        <dbReference type="Proteomes" id="UP000799767"/>
    </source>
</evidence>
<dbReference type="Pfam" id="PF04091">
    <property type="entry name" value="Sec15_C"/>
    <property type="match status" value="1"/>
</dbReference>
<keyword evidence="4" id="KW-0175">Coiled coil</keyword>
<accession>A0A6A6PY13</accession>
<dbReference type="GO" id="GO:0090522">
    <property type="term" value="P:vesicle tethering involved in exocytosis"/>
    <property type="evidence" value="ECO:0007669"/>
    <property type="project" value="UniProtKB-UniRule"/>
</dbReference>
<evidence type="ECO:0000259" key="7">
    <source>
        <dbReference type="Pfam" id="PF20651"/>
    </source>
</evidence>
<dbReference type="GO" id="GO:0000145">
    <property type="term" value="C:exocyst"/>
    <property type="evidence" value="ECO:0007669"/>
    <property type="project" value="UniProtKB-UniRule"/>
</dbReference>
<comment type="similarity">
    <text evidence="1 5">Belongs to the SEC15 family.</text>
</comment>
<dbReference type="GO" id="GO:0006893">
    <property type="term" value="P:Golgi to plasma membrane transport"/>
    <property type="evidence" value="ECO:0007669"/>
    <property type="project" value="TreeGrafter"/>
</dbReference>
<dbReference type="PANTHER" id="PTHR12702:SF0">
    <property type="entry name" value="EXOCYST COMPLEX COMPONENT 6"/>
    <property type="match status" value="1"/>
</dbReference>
<dbReference type="AlphaFoldDB" id="A0A6A6PY13"/>
<dbReference type="Proteomes" id="UP000799767">
    <property type="component" value="Unassembled WGS sequence"/>
</dbReference>
<evidence type="ECO:0000256" key="4">
    <source>
        <dbReference type="ARBA" id="ARBA00023054"/>
    </source>
</evidence>
<keyword evidence="9" id="KW-1185">Reference proteome</keyword>